<dbReference type="AlphaFoldDB" id="A0A0N7LN69"/>
<sequence>MKSEDIGLNAALGRLKTYSSRAVGIAALVFGATLAGSQADASEGSFIRTLAASPPPSGAQQLCRQYAWACASKASVRMTSQQEMQIIERINRQVNATTRAVTDQTQYRTTERWALPTSRGGDCEDFALLKKRDLIRAGVDPNKLLIATVLDTRRNAHAVLVYRSARGDLVLDNLTNRIKPWSATRYLFLRMQDPTKPSNWVGVYGRS</sequence>
<dbReference type="Proteomes" id="UP000050786">
    <property type="component" value="Unassembled WGS sequence"/>
</dbReference>
<reference evidence="2" key="1">
    <citation type="submission" date="2015-09" db="EMBL/GenBank/DDBJ databases">
        <authorList>
            <person name="Rodrigo-Torres L."/>
            <person name="Arahal D.R."/>
        </authorList>
    </citation>
    <scope>NUCLEOTIDE SEQUENCE [LARGE SCALE GENOMIC DNA]</scope>
    <source>
        <strain evidence="2">CECT 4293</strain>
    </source>
</reference>
<evidence type="ECO:0000313" key="1">
    <source>
        <dbReference type="EMBL" id="CUH41588.1"/>
    </source>
</evidence>
<keyword evidence="2" id="KW-1185">Reference proteome</keyword>
<gene>
    <name evidence="1" type="ORF">RUM4293_00463</name>
</gene>
<evidence type="ECO:0000313" key="2">
    <source>
        <dbReference type="Proteomes" id="UP000050786"/>
    </source>
</evidence>
<protein>
    <recommendedName>
        <fullName evidence="3">Transglutaminase-like domain protein</fullName>
    </recommendedName>
</protein>
<dbReference type="InterPro" id="IPR010319">
    <property type="entry name" value="Transglutaminase-like_Cys_pept"/>
</dbReference>
<dbReference type="Pfam" id="PF06035">
    <property type="entry name" value="Peptidase_C93"/>
    <property type="match status" value="1"/>
</dbReference>
<dbReference type="PANTHER" id="PTHR39327:SF1">
    <property type="entry name" value="BLR5470 PROTEIN"/>
    <property type="match status" value="1"/>
</dbReference>
<dbReference type="Gene3D" id="3.10.620.30">
    <property type="match status" value="1"/>
</dbReference>
<name>A0A0N7LN69_9RHOB</name>
<accession>A0A0N7LN69</accession>
<organism evidence="1 2">
    <name type="scientific">Ruegeria atlantica</name>
    <dbReference type="NCBI Taxonomy" id="81569"/>
    <lineage>
        <taxon>Bacteria</taxon>
        <taxon>Pseudomonadati</taxon>
        <taxon>Pseudomonadota</taxon>
        <taxon>Alphaproteobacteria</taxon>
        <taxon>Rhodobacterales</taxon>
        <taxon>Roseobacteraceae</taxon>
        <taxon>Ruegeria</taxon>
    </lineage>
</organism>
<dbReference type="PANTHER" id="PTHR39327">
    <property type="match status" value="1"/>
</dbReference>
<evidence type="ECO:0008006" key="3">
    <source>
        <dbReference type="Google" id="ProtNLM"/>
    </source>
</evidence>
<proteinExistence type="predicted"/>
<dbReference type="EMBL" id="CYPS01000008">
    <property type="protein sequence ID" value="CUH41588.1"/>
    <property type="molecule type" value="Genomic_DNA"/>
</dbReference>
<dbReference type="RefSeq" id="WP_058271685.1">
    <property type="nucleotide sequence ID" value="NZ_CYPS01000008.1"/>
</dbReference>